<dbReference type="EMBL" id="SJPO01000001">
    <property type="protein sequence ID" value="TWT85451.1"/>
    <property type="molecule type" value="Genomic_DNA"/>
</dbReference>
<evidence type="ECO:0000313" key="6">
    <source>
        <dbReference type="Proteomes" id="UP000318478"/>
    </source>
</evidence>
<dbReference type="PRINTS" id="PR00038">
    <property type="entry name" value="HTHLUXR"/>
</dbReference>
<dbReference type="AlphaFoldDB" id="A0A5C5ZF33"/>
<dbReference type="SMART" id="SM00421">
    <property type="entry name" value="HTH_LUXR"/>
    <property type="match status" value="1"/>
</dbReference>
<protein>
    <submittedName>
        <fullName evidence="5">Transcriptional regulatory protein FixJ</fullName>
    </submittedName>
</protein>
<dbReference type="Gene3D" id="1.10.10.10">
    <property type="entry name" value="Winged helix-like DNA-binding domain superfamily/Winged helix DNA-binding domain"/>
    <property type="match status" value="1"/>
</dbReference>
<keyword evidence="6" id="KW-1185">Reference proteome</keyword>
<keyword evidence="2" id="KW-0238">DNA-binding</keyword>
<reference evidence="5 6" key="1">
    <citation type="submission" date="2019-02" db="EMBL/GenBank/DDBJ databases">
        <title>Deep-cultivation of Planctomycetes and their phenomic and genomic characterization uncovers novel biology.</title>
        <authorList>
            <person name="Wiegand S."/>
            <person name="Jogler M."/>
            <person name="Boedeker C."/>
            <person name="Pinto D."/>
            <person name="Vollmers J."/>
            <person name="Rivas-Marin E."/>
            <person name="Kohn T."/>
            <person name="Peeters S.H."/>
            <person name="Heuer A."/>
            <person name="Rast P."/>
            <person name="Oberbeckmann S."/>
            <person name="Bunk B."/>
            <person name="Jeske O."/>
            <person name="Meyerdierks A."/>
            <person name="Storesund J.E."/>
            <person name="Kallscheuer N."/>
            <person name="Luecker S."/>
            <person name="Lage O.M."/>
            <person name="Pohl T."/>
            <person name="Merkel B.J."/>
            <person name="Hornburger P."/>
            <person name="Mueller R.-W."/>
            <person name="Bruemmer F."/>
            <person name="Labrenz M."/>
            <person name="Spormann A.M."/>
            <person name="Op Den Camp H."/>
            <person name="Overmann J."/>
            <person name="Amann R."/>
            <person name="Jetten M.S.M."/>
            <person name="Mascher T."/>
            <person name="Medema M.H."/>
            <person name="Devos D.P."/>
            <person name="Kaster A.-K."/>
            <person name="Ovreas L."/>
            <person name="Rohde M."/>
            <person name="Galperin M.Y."/>
            <person name="Jogler C."/>
        </authorList>
    </citation>
    <scope>NUCLEOTIDE SEQUENCE [LARGE SCALE GENOMIC DNA]</scope>
    <source>
        <strain evidence="5 6">Pla123a</strain>
    </source>
</reference>
<sequence>MNELSAIPVSTDYLHIVKMLMDKCGVRPHIYENAGAWADDSSAQHKDLTARMIKREGMPTPAQDATEEHCMLLVGPLHEILSQKLPEFVNQVHPGLPVVAACDSPRLADVVSAIRQGARDVIDLSSTDADACSAIREALEYGRETEGQRLRTMELRQRLKTITLGERQVLDCMLEGLANKETAKTLSIGLRTVELRRAKIMTKMGAKGVAELIKLFCEARAPGVDTRAVR</sequence>
<dbReference type="InterPro" id="IPR016032">
    <property type="entry name" value="Sig_transdc_resp-reg_C-effctor"/>
</dbReference>
<dbReference type="Gene3D" id="3.40.50.2300">
    <property type="match status" value="1"/>
</dbReference>
<keyword evidence="3" id="KW-0804">Transcription</keyword>
<feature type="domain" description="HTH luxR-type" evidence="4">
    <location>
        <begin position="155"/>
        <end position="220"/>
    </location>
</feature>
<dbReference type="PANTHER" id="PTHR44688">
    <property type="entry name" value="DNA-BINDING TRANSCRIPTIONAL ACTIVATOR DEVR_DOSR"/>
    <property type="match status" value="1"/>
</dbReference>
<dbReference type="InterPro" id="IPR036388">
    <property type="entry name" value="WH-like_DNA-bd_sf"/>
</dbReference>
<comment type="caution">
    <text evidence="5">The sequence shown here is derived from an EMBL/GenBank/DDBJ whole genome shotgun (WGS) entry which is preliminary data.</text>
</comment>
<evidence type="ECO:0000313" key="5">
    <source>
        <dbReference type="EMBL" id="TWT85451.1"/>
    </source>
</evidence>
<keyword evidence="1" id="KW-0805">Transcription regulation</keyword>
<proteinExistence type="predicted"/>
<evidence type="ECO:0000256" key="1">
    <source>
        <dbReference type="ARBA" id="ARBA00023015"/>
    </source>
</evidence>
<dbReference type="CDD" id="cd06170">
    <property type="entry name" value="LuxR_C_like"/>
    <property type="match status" value="1"/>
</dbReference>
<dbReference type="Proteomes" id="UP000318478">
    <property type="component" value="Unassembled WGS sequence"/>
</dbReference>
<dbReference type="InterPro" id="IPR000792">
    <property type="entry name" value="Tscrpt_reg_LuxR_C"/>
</dbReference>
<organism evidence="5 6">
    <name type="scientific">Posidoniimonas polymericola</name>
    <dbReference type="NCBI Taxonomy" id="2528002"/>
    <lineage>
        <taxon>Bacteria</taxon>
        <taxon>Pseudomonadati</taxon>
        <taxon>Planctomycetota</taxon>
        <taxon>Planctomycetia</taxon>
        <taxon>Pirellulales</taxon>
        <taxon>Lacipirellulaceae</taxon>
        <taxon>Posidoniimonas</taxon>
    </lineage>
</organism>
<dbReference type="PANTHER" id="PTHR44688:SF16">
    <property type="entry name" value="DNA-BINDING TRANSCRIPTIONAL ACTIVATOR DEVR_DOSR"/>
    <property type="match status" value="1"/>
</dbReference>
<dbReference type="SUPFAM" id="SSF46894">
    <property type="entry name" value="C-terminal effector domain of the bipartite response regulators"/>
    <property type="match status" value="1"/>
</dbReference>
<name>A0A5C5ZF33_9BACT</name>
<dbReference type="RefSeq" id="WP_146583713.1">
    <property type="nucleotide sequence ID" value="NZ_SJPO01000001.1"/>
</dbReference>
<dbReference type="Pfam" id="PF00196">
    <property type="entry name" value="GerE"/>
    <property type="match status" value="1"/>
</dbReference>
<accession>A0A5C5ZF33</accession>
<dbReference type="OrthoDB" id="282682at2"/>
<dbReference type="PROSITE" id="PS50043">
    <property type="entry name" value="HTH_LUXR_2"/>
    <property type="match status" value="1"/>
</dbReference>
<evidence type="ECO:0000256" key="2">
    <source>
        <dbReference type="ARBA" id="ARBA00023125"/>
    </source>
</evidence>
<evidence type="ECO:0000259" key="4">
    <source>
        <dbReference type="PROSITE" id="PS50043"/>
    </source>
</evidence>
<dbReference type="GO" id="GO:0003677">
    <property type="term" value="F:DNA binding"/>
    <property type="evidence" value="ECO:0007669"/>
    <property type="project" value="UniProtKB-KW"/>
</dbReference>
<evidence type="ECO:0000256" key="3">
    <source>
        <dbReference type="ARBA" id="ARBA00023163"/>
    </source>
</evidence>
<gene>
    <name evidence="5" type="primary">fixJ_1</name>
    <name evidence="5" type="ORF">Pla123a_02580</name>
</gene>
<dbReference type="GO" id="GO:0006355">
    <property type="term" value="P:regulation of DNA-templated transcription"/>
    <property type="evidence" value="ECO:0007669"/>
    <property type="project" value="InterPro"/>
</dbReference>